<dbReference type="CDD" id="cd14791">
    <property type="entry name" value="GH36"/>
    <property type="match status" value="1"/>
</dbReference>
<comment type="caution">
    <text evidence="3">The sequence shown here is derived from an EMBL/GenBank/DDBJ whole genome shotgun (WGS) entry which is preliminary data.</text>
</comment>
<name>A0A031FTW2_9MICO</name>
<dbReference type="Gene3D" id="3.20.20.70">
    <property type="entry name" value="Aldolase class I"/>
    <property type="match status" value="1"/>
</dbReference>
<dbReference type="AlphaFoldDB" id="A0A031FTW2"/>
<protein>
    <submittedName>
        <fullName evidence="3">Alpha-galactosidase</fullName>
    </submittedName>
</protein>
<dbReference type="PATRIC" id="fig|273677.3.peg.1230"/>
<dbReference type="GO" id="GO:0004557">
    <property type="term" value="F:alpha-galactosidase activity"/>
    <property type="evidence" value="ECO:0007669"/>
    <property type="project" value="InterPro"/>
</dbReference>
<dbReference type="PANTHER" id="PTHR43053">
    <property type="entry name" value="GLYCOSIDASE FAMILY 31"/>
    <property type="match status" value="1"/>
</dbReference>
<dbReference type="InterPro" id="IPR038417">
    <property type="entry name" value="Alpga-gal_N_sf"/>
</dbReference>
<organism evidence="3 4">
    <name type="scientific">Microbacterium oleivorans</name>
    <dbReference type="NCBI Taxonomy" id="273677"/>
    <lineage>
        <taxon>Bacteria</taxon>
        <taxon>Bacillati</taxon>
        <taxon>Actinomycetota</taxon>
        <taxon>Actinomycetes</taxon>
        <taxon>Micrococcales</taxon>
        <taxon>Microbacteriaceae</taxon>
        <taxon>Microbacterium</taxon>
    </lineage>
</organism>
<dbReference type="OrthoDB" id="9758822at2"/>
<dbReference type="EMBL" id="JFYO01000004">
    <property type="protein sequence ID" value="EZP28269.1"/>
    <property type="molecule type" value="Genomic_DNA"/>
</dbReference>
<dbReference type="Gene3D" id="2.70.98.60">
    <property type="entry name" value="alpha-galactosidase from lactobacil brevis"/>
    <property type="match status" value="1"/>
</dbReference>
<proteinExistence type="predicted"/>
<dbReference type="InterPro" id="IPR013785">
    <property type="entry name" value="Aldolase_TIM"/>
</dbReference>
<keyword evidence="2" id="KW-0326">Glycosidase</keyword>
<sequence length="714" mass="77291">MTTRIEIGNPDFEVVILAETDAAPRLLRAGPRGRTADIPAGQPLIEIVTGDSGHAPSTTRITYGELSGRLRYVSHEARELGGGWTELSLSTREAVDGPAQRFGLVAGIGIEAVLRLTIPPRGCALRSSVTVTHAADASDTRTLKSVASLALHLSLGPSGAVTPDAFTLATARNDWMGESRWSVAPLRSSGLEDLGLRFRNIGSRGHVTFASAGTWSTGTHLASGAIWNTADGSAATWQIEHNGGWRFDLAENAEGTSLALSGPTDDDHHWIAVLAPGESFTTVPVSIAFGSDLDAAVAAMTGLRRLSRRPHPDNDELPVVYNDYMNTLMGDPTTEKLIPLIDAAADAGAEYFVMDAGWYSDDDDWWATVGDWIPSTVRFPGGMGAVFDRIRDRGMRPGIWLEPELVGIDSEAARTLPPEAFFQSRSQLTIESERLHLDLRHPAARKHLDDVVDRLVAEFGIAYFKLDYNVNMSLGTDHDADSVGAGLLAYNRAHVDWLAGILDRHPEVTLENCGSGAMRADWALLSVTQLQSTSDQQEAEYYSAIAASAPFSMLPEQAANWAYPAADMTLEKTAFTLATGVLGRFCLSGFLDRLDARQSELTAEAVRVHKELRPFIRTATPSWPLGLDQREEPWQALAFRGDTETLLTLWRQEGAPSTVRIPLPALAGAELDIETIFPVTAPGWELTWSAADAVLDVVATDPALAARVVRFIVR</sequence>
<dbReference type="InterPro" id="IPR002252">
    <property type="entry name" value="Glyco_hydro_36"/>
</dbReference>
<dbReference type="SUPFAM" id="SSF51445">
    <property type="entry name" value="(Trans)glycosidases"/>
    <property type="match status" value="1"/>
</dbReference>
<dbReference type="eggNOG" id="COG3345">
    <property type="taxonomic scope" value="Bacteria"/>
</dbReference>
<dbReference type="InterPro" id="IPR017853">
    <property type="entry name" value="GH"/>
</dbReference>
<dbReference type="InterPro" id="IPR050985">
    <property type="entry name" value="Alpha-glycosidase_related"/>
</dbReference>
<dbReference type="Proteomes" id="UP000024001">
    <property type="component" value="Unassembled WGS sequence"/>
</dbReference>
<dbReference type="GO" id="GO:0016052">
    <property type="term" value="P:carbohydrate catabolic process"/>
    <property type="evidence" value="ECO:0007669"/>
    <property type="project" value="InterPro"/>
</dbReference>
<keyword evidence="4" id="KW-1185">Reference proteome</keyword>
<keyword evidence="1" id="KW-0378">Hydrolase</keyword>
<evidence type="ECO:0000256" key="1">
    <source>
        <dbReference type="ARBA" id="ARBA00022801"/>
    </source>
</evidence>
<dbReference type="PANTHER" id="PTHR43053:SF3">
    <property type="entry name" value="ALPHA-GALACTOSIDASE C-RELATED"/>
    <property type="match status" value="1"/>
</dbReference>
<evidence type="ECO:0000313" key="3">
    <source>
        <dbReference type="EMBL" id="EZP28269.1"/>
    </source>
</evidence>
<reference evidence="3 4" key="1">
    <citation type="submission" date="2014-03" db="EMBL/GenBank/DDBJ databases">
        <title>Draft Genome Sequences of 13 Willow Endophytes.</title>
        <authorList>
            <person name="Gan H.Y."/>
            <person name="Gan H.M."/>
            <person name="Savka M.A."/>
            <person name="Hudson A.O."/>
        </authorList>
    </citation>
    <scope>NUCLEOTIDE SEQUENCE [LARGE SCALE GENOMIC DNA]</scope>
    <source>
        <strain evidence="3 4">RIT293</strain>
    </source>
</reference>
<dbReference type="Pfam" id="PF02065">
    <property type="entry name" value="Melibiase"/>
    <property type="match status" value="1"/>
</dbReference>
<evidence type="ECO:0000256" key="2">
    <source>
        <dbReference type="ARBA" id="ARBA00023295"/>
    </source>
</evidence>
<accession>A0A031FTW2</accession>
<dbReference type="RefSeq" id="WP_036310432.1">
    <property type="nucleotide sequence ID" value="NZ_JFYO01000004.1"/>
</dbReference>
<dbReference type="PRINTS" id="PR00743">
    <property type="entry name" value="GLHYDRLASE36"/>
</dbReference>
<gene>
    <name evidence="3" type="ORF">BW34_01247</name>
</gene>
<evidence type="ECO:0000313" key="4">
    <source>
        <dbReference type="Proteomes" id="UP000024001"/>
    </source>
</evidence>